<feature type="repeat" description="Pumilio" evidence="4">
    <location>
        <begin position="285"/>
        <end position="321"/>
    </location>
</feature>
<feature type="repeat" description="Pumilio" evidence="4">
    <location>
        <begin position="505"/>
        <end position="542"/>
    </location>
</feature>
<feature type="repeat" description="Pumilio" evidence="4">
    <location>
        <begin position="249"/>
        <end position="284"/>
    </location>
</feature>
<evidence type="ECO:0000313" key="7">
    <source>
        <dbReference type="Proteomes" id="UP000655225"/>
    </source>
</evidence>
<dbReference type="PROSITE" id="PS50303">
    <property type="entry name" value="PUM_HD"/>
    <property type="match status" value="1"/>
</dbReference>
<reference evidence="6 7" key="1">
    <citation type="submission" date="2020-04" db="EMBL/GenBank/DDBJ databases">
        <title>Plant Genome Project.</title>
        <authorList>
            <person name="Zhang R.-G."/>
        </authorList>
    </citation>
    <scope>NUCLEOTIDE SEQUENCE [LARGE SCALE GENOMIC DNA]</scope>
    <source>
        <strain evidence="6">YNK0</strain>
        <tissue evidence="6">Leaf</tissue>
    </source>
</reference>
<evidence type="ECO:0000256" key="3">
    <source>
        <dbReference type="ARBA" id="ARBA00058490"/>
    </source>
</evidence>
<dbReference type="SMART" id="SM00025">
    <property type="entry name" value="Pumilio"/>
    <property type="match status" value="8"/>
</dbReference>
<evidence type="ECO:0000259" key="5">
    <source>
        <dbReference type="PROSITE" id="PS50303"/>
    </source>
</evidence>
<dbReference type="InterPro" id="IPR001313">
    <property type="entry name" value="Pumilio_RNA-bd_rpt"/>
</dbReference>
<dbReference type="PROSITE" id="PS50302">
    <property type="entry name" value="PUM"/>
    <property type="match status" value="5"/>
</dbReference>
<name>A0A834ZMA1_TETSI</name>
<evidence type="ECO:0000256" key="4">
    <source>
        <dbReference type="PROSITE-ProRule" id="PRU00317"/>
    </source>
</evidence>
<comment type="function">
    <text evidence="3">Sequence-specific RNA-binding protein that regulates translation and mRNA stability by binding the 3'-UTR of target mRNAs.</text>
</comment>
<gene>
    <name evidence="6" type="ORF">HHK36_008321</name>
</gene>
<dbReference type="OMA" id="PRESINC"/>
<proteinExistence type="predicted"/>
<dbReference type="Gene3D" id="1.25.10.10">
    <property type="entry name" value="Leucine-rich Repeat Variant"/>
    <property type="match status" value="1"/>
</dbReference>
<dbReference type="EMBL" id="JABCRI010000005">
    <property type="protein sequence ID" value="KAF8406236.1"/>
    <property type="molecule type" value="Genomic_DNA"/>
</dbReference>
<dbReference type="OrthoDB" id="668540at2759"/>
<dbReference type="PANTHER" id="PTHR12537:SF63">
    <property type="entry name" value="PUMILIO HOMOLOG 15"/>
    <property type="match status" value="1"/>
</dbReference>
<sequence length="573" mass="65629">MERRDQEEEEELDRLFDPNPVVSTTVRPENYRNFLHQYLLLCNNPPETSIPQNPTFLETLPNSSLETAFAHLNLSTPSHQSPFPSPMPVLDSVIDGSLPQNPIIDPSSVLGLSPLSFQQIQQTHMEFQRLRTQERMVAYLGARGNLGRSNLMSTTVTDDPYWNFLNGVAPEAEINDCYCHYNSRNELRQFSRGLGKEYPISPCSNRNGFRFDSERSYRERSVSGLVSESENSYMKSLLQTHPRYLSLEDLRGQMVSMAKNQHGHRFLQKKFEEGNADEIEMIFSEVKDYMGELMLDQYGNYFVQKLLDVCNEEQTTLVLISVTSDGWKFIIICLDTHGTRAVQKLLERLTTPEQIYRVMLALSLNPVSLTKCTNGHHVIQNCLKYFSAEDNKYLLNAVADNCVEIAKDKSGCCLLKQCVQHSQGELRERFMAEITENALILAEDRFGNYVVQYILELKTPHVTADLLRQLEGRYASLSVDKYGSNVVELCIKMSGEEQSTRIIMELINSSDIFTLIQDPFGNYVIQRALEKSKGHIYNSLVNQILLHSPSLRCHPYGRRVLERISTRKKAQHI</sequence>
<feature type="repeat" description="Pumilio" evidence="4">
    <location>
        <begin position="433"/>
        <end position="468"/>
    </location>
</feature>
<dbReference type="InterPro" id="IPR011989">
    <property type="entry name" value="ARM-like"/>
</dbReference>
<protein>
    <recommendedName>
        <fullName evidence="5">PUM-HD domain-containing protein</fullName>
    </recommendedName>
</protein>
<dbReference type="InterPro" id="IPR033712">
    <property type="entry name" value="Pumilio_RNA-bd"/>
</dbReference>
<feature type="repeat" description="Pumilio" evidence="4">
    <location>
        <begin position="469"/>
        <end position="504"/>
    </location>
</feature>
<dbReference type="FunFam" id="1.25.10.10:FF:000237">
    <property type="entry name" value="Pumilio homolog 9"/>
    <property type="match status" value="1"/>
</dbReference>
<dbReference type="Pfam" id="PF00806">
    <property type="entry name" value="PUF"/>
    <property type="match status" value="8"/>
</dbReference>
<keyword evidence="2" id="KW-0810">Translation regulation</keyword>
<dbReference type="GO" id="GO:0003729">
    <property type="term" value="F:mRNA binding"/>
    <property type="evidence" value="ECO:0007669"/>
    <property type="project" value="TreeGrafter"/>
</dbReference>
<dbReference type="SUPFAM" id="SSF48371">
    <property type="entry name" value="ARM repeat"/>
    <property type="match status" value="1"/>
</dbReference>
<dbReference type="AlphaFoldDB" id="A0A834ZMA1"/>
<keyword evidence="1" id="KW-0677">Repeat</keyword>
<dbReference type="GO" id="GO:0005737">
    <property type="term" value="C:cytoplasm"/>
    <property type="evidence" value="ECO:0007669"/>
    <property type="project" value="TreeGrafter"/>
</dbReference>
<feature type="domain" description="PUM-HD" evidence="5">
    <location>
        <begin position="229"/>
        <end position="568"/>
    </location>
</feature>
<accession>A0A834ZMA1</accession>
<dbReference type="Proteomes" id="UP000655225">
    <property type="component" value="Unassembled WGS sequence"/>
</dbReference>
<evidence type="ECO:0000256" key="2">
    <source>
        <dbReference type="ARBA" id="ARBA00022845"/>
    </source>
</evidence>
<comment type="caution">
    <text evidence="6">The sequence shown here is derived from an EMBL/GenBank/DDBJ whole genome shotgun (WGS) entry which is preliminary data.</text>
</comment>
<dbReference type="InterPro" id="IPR033133">
    <property type="entry name" value="PUM-HD"/>
</dbReference>
<dbReference type="GO" id="GO:0006417">
    <property type="term" value="P:regulation of translation"/>
    <property type="evidence" value="ECO:0007669"/>
    <property type="project" value="UniProtKB-KW"/>
</dbReference>
<dbReference type="PANTHER" id="PTHR12537">
    <property type="entry name" value="RNA BINDING PROTEIN PUMILIO-RELATED"/>
    <property type="match status" value="1"/>
</dbReference>
<dbReference type="InterPro" id="IPR016024">
    <property type="entry name" value="ARM-type_fold"/>
</dbReference>
<keyword evidence="7" id="KW-1185">Reference proteome</keyword>
<evidence type="ECO:0000313" key="6">
    <source>
        <dbReference type="EMBL" id="KAF8406236.1"/>
    </source>
</evidence>
<dbReference type="CDD" id="cd07920">
    <property type="entry name" value="Pumilio"/>
    <property type="match status" value="1"/>
</dbReference>
<organism evidence="6 7">
    <name type="scientific">Tetracentron sinense</name>
    <name type="common">Spur-leaf</name>
    <dbReference type="NCBI Taxonomy" id="13715"/>
    <lineage>
        <taxon>Eukaryota</taxon>
        <taxon>Viridiplantae</taxon>
        <taxon>Streptophyta</taxon>
        <taxon>Embryophyta</taxon>
        <taxon>Tracheophyta</taxon>
        <taxon>Spermatophyta</taxon>
        <taxon>Magnoliopsida</taxon>
        <taxon>Trochodendrales</taxon>
        <taxon>Trochodendraceae</taxon>
        <taxon>Tetracentron</taxon>
    </lineage>
</organism>
<evidence type="ECO:0000256" key="1">
    <source>
        <dbReference type="ARBA" id="ARBA00022737"/>
    </source>
</evidence>